<proteinExistence type="predicted"/>
<feature type="compositionally biased region" description="Basic and acidic residues" evidence="1">
    <location>
        <begin position="394"/>
        <end position="433"/>
    </location>
</feature>
<feature type="compositionally biased region" description="Basic and acidic residues" evidence="1">
    <location>
        <begin position="486"/>
        <end position="510"/>
    </location>
</feature>
<evidence type="ECO:0000313" key="2">
    <source>
        <dbReference type="EMBL" id="CAK9109033.1"/>
    </source>
</evidence>
<dbReference type="Proteomes" id="UP001642484">
    <property type="component" value="Unassembled WGS sequence"/>
</dbReference>
<feature type="compositionally biased region" description="Basic and acidic residues" evidence="1">
    <location>
        <begin position="145"/>
        <end position="155"/>
    </location>
</feature>
<reference evidence="2 3" key="1">
    <citation type="submission" date="2024-02" db="EMBL/GenBank/DDBJ databases">
        <authorList>
            <person name="Chen Y."/>
            <person name="Shah S."/>
            <person name="Dougan E. K."/>
            <person name="Thang M."/>
            <person name="Chan C."/>
        </authorList>
    </citation>
    <scope>NUCLEOTIDE SEQUENCE [LARGE SCALE GENOMIC DNA]</scope>
</reference>
<gene>
    <name evidence="2" type="ORF">CCMP2556_LOCUS50765</name>
</gene>
<feature type="compositionally biased region" description="Polar residues" evidence="1">
    <location>
        <begin position="72"/>
        <end position="83"/>
    </location>
</feature>
<accession>A0ABP0S9K1</accession>
<sequence length="571" mass="61950">MAMIKDLVAKMRGTTSREQSHERSGKSKSRSRSRVKQGWGPSGWGWYWKEEDVWEDEEWPKGWAWKYRPSFSGWSNLHKSGQAGTRYERRSQAARERRAQRGYHRRQTGWEEAETATALAEPAESEKDAKEEAAKPEPALAEPDPPEKDAKEEPAKPALAEPAVSEKDAKEEAAANAKEGKKEYLEKDQVPESRADDLDQPDYSPDGEPAAGLSAQLPVKVEKVEDLSTLAEPVVGPAKEETTEGDAAMATPPAKPEGEEQADAPAPQVEAEQEAEGSGQPSASGVEAEAPPGSMVAHKVHNLDVLGVRIGVISPDAHIALQELAEAAQAVPGKVAPKDIETASQATPAKPKPAAGDPAAVPPQPTKGTGLEDVGERTATKEPLETLEDFPAPPDKKAETPHQAEKAMTMEKLDGDAKETKEAENPHPEKKAETAQTLDGDTKETKEAETPHQEEKANKAEKLDGDAKKEPEAKADPEVLNAMPKSESRKTDLEKEKKLANPKTKSDKALLEQEAAKQRLTKKPQRVKPKMWKNAFEHAEEVRVKGGNGQIISADESSQGTIIGQAVQKAL</sequence>
<feature type="compositionally biased region" description="Basic and acidic residues" evidence="1">
    <location>
        <begin position="124"/>
        <end position="135"/>
    </location>
</feature>
<feature type="compositionally biased region" description="Basic and acidic residues" evidence="1">
    <location>
        <begin position="374"/>
        <end position="384"/>
    </location>
</feature>
<feature type="compositionally biased region" description="Basic and acidic residues" evidence="1">
    <location>
        <begin position="164"/>
        <end position="197"/>
    </location>
</feature>
<evidence type="ECO:0000313" key="3">
    <source>
        <dbReference type="Proteomes" id="UP001642484"/>
    </source>
</evidence>
<feature type="compositionally biased region" description="Basic and acidic residues" evidence="1">
    <location>
        <begin position="86"/>
        <end position="99"/>
    </location>
</feature>
<feature type="compositionally biased region" description="Basic residues" evidence="1">
    <location>
        <begin position="26"/>
        <end position="35"/>
    </location>
</feature>
<dbReference type="EMBL" id="CAXAMN010027162">
    <property type="protein sequence ID" value="CAK9109033.1"/>
    <property type="molecule type" value="Genomic_DNA"/>
</dbReference>
<feature type="compositionally biased region" description="Low complexity" evidence="1">
    <location>
        <begin position="342"/>
        <end position="359"/>
    </location>
</feature>
<feature type="region of interest" description="Disordered" evidence="1">
    <location>
        <begin position="1"/>
        <end position="46"/>
    </location>
</feature>
<protein>
    <submittedName>
        <fullName evidence="2">Uncharacterized protein</fullName>
    </submittedName>
</protein>
<feature type="region of interest" description="Disordered" evidence="1">
    <location>
        <begin position="71"/>
        <end position="295"/>
    </location>
</feature>
<feature type="compositionally biased region" description="Basic and acidic residues" evidence="1">
    <location>
        <begin position="440"/>
        <end position="477"/>
    </location>
</feature>
<evidence type="ECO:0000256" key="1">
    <source>
        <dbReference type="SAM" id="MobiDB-lite"/>
    </source>
</evidence>
<feature type="region of interest" description="Disordered" evidence="1">
    <location>
        <begin position="329"/>
        <end position="510"/>
    </location>
</feature>
<name>A0ABP0S9K1_9DINO</name>
<organism evidence="2 3">
    <name type="scientific">Durusdinium trenchii</name>
    <dbReference type="NCBI Taxonomy" id="1381693"/>
    <lineage>
        <taxon>Eukaryota</taxon>
        <taxon>Sar</taxon>
        <taxon>Alveolata</taxon>
        <taxon>Dinophyceae</taxon>
        <taxon>Suessiales</taxon>
        <taxon>Symbiodiniaceae</taxon>
        <taxon>Durusdinium</taxon>
    </lineage>
</organism>
<keyword evidence="3" id="KW-1185">Reference proteome</keyword>
<comment type="caution">
    <text evidence="2">The sequence shown here is derived from an EMBL/GenBank/DDBJ whole genome shotgun (WGS) entry which is preliminary data.</text>
</comment>